<reference evidence="2 3" key="1">
    <citation type="submission" date="2018-06" db="EMBL/GenBank/DDBJ databases">
        <title>Genomic Encyclopedia of Type Strains, Phase IV (KMG-IV): sequencing the most valuable type-strain genomes for metagenomic binning, comparative biology and taxonomic classification.</title>
        <authorList>
            <person name="Goeker M."/>
        </authorList>
    </citation>
    <scope>NUCLEOTIDE SEQUENCE [LARGE SCALE GENOMIC DNA]</scope>
    <source>
        <strain evidence="2 3">DSM 24875</strain>
    </source>
</reference>
<proteinExistence type="predicted"/>
<feature type="domain" description="Xylose isomerase-like TIM barrel" evidence="1">
    <location>
        <begin position="41"/>
        <end position="270"/>
    </location>
</feature>
<evidence type="ECO:0000259" key="1">
    <source>
        <dbReference type="Pfam" id="PF01261"/>
    </source>
</evidence>
<sequence length="275" mass="28902">MNVRFAYQANCWGPLGGAAVGVTSIGQLTYVTFGDMAQAIADIAAAGYQGVEMFDGNVVDYPGGPSALKSALSNAGVSLVAVYSGANFIFPDILDEELGRIARVADAAAGLSAEHLVVGGGARRLEGVQPGDYERLAGGLEKVVAIARARGLKAHYHPHLSTIVEGPAEVDRIFGLTSIDFCPDTAHLAAAGADVPAMIRKHRARISYVHLKGLRREPFAFTPLDEGDLDNAPVITALTETNYSGWILTELDAWPDPRGGAERSLAFINKTIAGA</sequence>
<accession>A0A366ETR6</accession>
<dbReference type="PANTHER" id="PTHR12110:SF41">
    <property type="entry name" value="INOSOSE DEHYDRATASE"/>
    <property type="match status" value="1"/>
</dbReference>
<evidence type="ECO:0000313" key="3">
    <source>
        <dbReference type="Proteomes" id="UP000253529"/>
    </source>
</evidence>
<dbReference type="Pfam" id="PF01261">
    <property type="entry name" value="AP_endonuc_2"/>
    <property type="match status" value="1"/>
</dbReference>
<dbReference type="InterPro" id="IPR036237">
    <property type="entry name" value="Xyl_isomerase-like_sf"/>
</dbReference>
<gene>
    <name evidence="2" type="ORF">DFR50_13352</name>
</gene>
<organism evidence="2 3">
    <name type="scientific">Roseiarcus fermentans</name>
    <dbReference type="NCBI Taxonomy" id="1473586"/>
    <lineage>
        <taxon>Bacteria</taxon>
        <taxon>Pseudomonadati</taxon>
        <taxon>Pseudomonadota</taxon>
        <taxon>Alphaproteobacteria</taxon>
        <taxon>Hyphomicrobiales</taxon>
        <taxon>Roseiarcaceae</taxon>
        <taxon>Roseiarcus</taxon>
    </lineage>
</organism>
<dbReference type="Proteomes" id="UP000253529">
    <property type="component" value="Unassembled WGS sequence"/>
</dbReference>
<evidence type="ECO:0000313" key="2">
    <source>
        <dbReference type="EMBL" id="RBP05787.1"/>
    </source>
</evidence>
<dbReference type="Gene3D" id="3.20.20.150">
    <property type="entry name" value="Divalent-metal-dependent TIM barrel enzymes"/>
    <property type="match status" value="1"/>
</dbReference>
<dbReference type="InterPro" id="IPR050312">
    <property type="entry name" value="IolE/XylAMocC-like"/>
</dbReference>
<dbReference type="RefSeq" id="WP_210209024.1">
    <property type="nucleotide sequence ID" value="NZ_QNRK01000033.1"/>
</dbReference>
<protein>
    <submittedName>
        <fullName evidence="2">Inosose dehydratase</fullName>
    </submittedName>
</protein>
<dbReference type="AlphaFoldDB" id="A0A366ETR6"/>
<dbReference type="InterPro" id="IPR013022">
    <property type="entry name" value="Xyl_isomerase-like_TIM-brl"/>
</dbReference>
<dbReference type="PANTHER" id="PTHR12110">
    <property type="entry name" value="HYDROXYPYRUVATE ISOMERASE"/>
    <property type="match status" value="1"/>
</dbReference>
<dbReference type="EMBL" id="QNRK01000033">
    <property type="protein sequence ID" value="RBP05787.1"/>
    <property type="molecule type" value="Genomic_DNA"/>
</dbReference>
<dbReference type="SUPFAM" id="SSF51658">
    <property type="entry name" value="Xylose isomerase-like"/>
    <property type="match status" value="1"/>
</dbReference>
<name>A0A366ETR6_9HYPH</name>
<comment type="caution">
    <text evidence="2">The sequence shown here is derived from an EMBL/GenBank/DDBJ whole genome shotgun (WGS) entry which is preliminary data.</text>
</comment>
<keyword evidence="3" id="KW-1185">Reference proteome</keyword>